<dbReference type="SUPFAM" id="SSF51905">
    <property type="entry name" value="FAD/NAD(P)-binding domain"/>
    <property type="match status" value="1"/>
</dbReference>
<dbReference type="Gene3D" id="3.50.50.60">
    <property type="entry name" value="FAD/NAD(P)-binding domain"/>
    <property type="match status" value="1"/>
</dbReference>
<dbReference type="EC" id="1.4.3.3" evidence="6"/>
<sequence length="358" mass="39058">MEDIAVLGGGLLGRLCALNLAERGRNVSLYEQGGEAGEGSAAHIAAAMLAPSAESVDAPPEVVSLGRRSLPLWRALVSKLPQPVFFQENGSLIVWHGQDRPLSVQFLQHLQRSKPPAAPEIWTAQQLAGHEKQLSGRFQTACFLPQEGQLDNRQTLAALAEALKRHGVCCHWQTAADPDTLAARHGWVIDCRGIGAQSSWHQADGSRLRGVRGEVARVLAPEITLNRPVRLLHPRYPLYIAPKENHIFVVGATQIESESRAPASVRSGLELLSALYAVHPAFGEAQILELSAGLRPTLNHHCPEIRYRPRRRLIESNGLFRHGFMIAPAVSAAVADLAVQLADGSRVRHDPDIRYTAM</sequence>
<organism evidence="10">
    <name type="scientific">Neisseria leonii</name>
    <dbReference type="NCBI Taxonomy" id="2995413"/>
    <lineage>
        <taxon>Bacteria</taxon>
        <taxon>Pseudomonadati</taxon>
        <taxon>Pseudomonadota</taxon>
        <taxon>Betaproteobacteria</taxon>
        <taxon>Neisseriales</taxon>
        <taxon>Neisseriaceae</taxon>
        <taxon>Neisseria</taxon>
    </lineage>
</organism>
<dbReference type="RefSeq" id="WP_274585643.1">
    <property type="nucleotide sequence ID" value="NZ_CP145811.1"/>
</dbReference>
<evidence type="ECO:0000256" key="1">
    <source>
        <dbReference type="ARBA" id="ARBA00001974"/>
    </source>
</evidence>
<evidence type="ECO:0000313" key="12">
    <source>
        <dbReference type="Proteomes" id="UP001149607"/>
    </source>
</evidence>
<gene>
    <name evidence="10" type="ORF">ORY91_002009</name>
    <name evidence="11" type="ORF">V9W64_04400</name>
</gene>
<evidence type="ECO:0000256" key="2">
    <source>
        <dbReference type="ARBA" id="ARBA00006730"/>
    </source>
</evidence>
<keyword evidence="12" id="KW-1185">Reference proteome</keyword>
<dbReference type="InterPro" id="IPR006076">
    <property type="entry name" value="FAD-dep_OxRdtase"/>
</dbReference>
<evidence type="ECO:0000256" key="5">
    <source>
        <dbReference type="ARBA" id="ARBA00023002"/>
    </source>
</evidence>
<evidence type="ECO:0000313" key="11">
    <source>
        <dbReference type="EMBL" id="WWY03969.1"/>
    </source>
</evidence>
<keyword evidence="4" id="KW-0274">FAD</keyword>
<comment type="catalytic activity">
    <reaction evidence="8">
        <text>a D-alpha-amino acid + O2 + H2O = a 2-oxocarboxylate + H2O2 + NH4(+)</text>
        <dbReference type="Rhea" id="RHEA:21816"/>
        <dbReference type="ChEBI" id="CHEBI:15377"/>
        <dbReference type="ChEBI" id="CHEBI:15379"/>
        <dbReference type="ChEBI" id="CHEBI:16240"/>
        <dbReference type="ChEBI" id="CHEBI:28938"/>
        <dbReference type="ChEBI" id="CHEBI:35179"/>
        <dbReference type="ChEBI" id="CHEBI:59871"/>
        <dbReference type="EC" id="1.4.3.3"/>
    </reaction>
    <physiologicalReaction direction="left-to-right" evidence="8">
        <dbReference type="Rhea" id="RHEA:21817"/>
    </physiologicalReaction>
</comment>
<dbReference type="InterPro" id="IPR036188">
    <property type="entry name" value="FAD/NAD-bd_sf"/>
</dbReference>
<evidence type="ECO:0000259" key="9">
    <source>
        <dbReference type="Pfam" id="PF01266"/>
    </source>
</evidence>
<protein>
    <recommendedName>
        <fullName evidence="7">D-amino-acid oxidase</fullName>
        <ecNumber evidence="6">1.4.3.3</ecNumber>
    </recommendedName>
</protein>
<dbReference type="Gene3D" id="3.30.9.10">
    <property type="entry name" value="D-Amino Acid Oxidase, subunit A, domain 2"/>
    <property type="match status" value="1"/>
</dbReference>
<dbReference type="Proteomes" id="UP001149607">
    <property type="component" value="Chromosome"/>
</dbReference>
<reference evidence="10" key="1">
    <citation type="submission" date="2022-10" db="EMBL/GenBank/DDBJ databases">
        <authorList>
            <person name="Boutroux M."/>
        </authorList>
    </citation>
    <scope>NUCLEOTIDE SEQUENCE</scope>
    <source>
        <strain evidence="10">51.81</strain>
    </source>
</reference>
<dbReference type="AlphaFoldDB" id="A0A9X4E4G0"/>
<comment type="cofactor">
    <cofactor evidence="1">
        <name>FAD</name>
        <dbReference type="ChEBI" id="CHEBI:57692"/>
    </cofactor>
</comment>
<feature type="domain" description="FAD dependent oxidoreductase" evidence="9">
    <location>
        <begin position="3"/>
        <end position="337"/>
    </location>
</feature>
<keyword evidence="3" id="KW-0285">Flavoprotein</keyword>
<dbReference type="EMBL" id="JAPQFL010000007">
    <property type="protein sequence ID" value="MDD9328575.1"/>
    <property type="molecule type" value="Genomic_DNA"/>
</dbReference>
<reference evidence="11" key="2">
    <citation type="submission" date="2024-02" db="EMBL/GenBank/DDBJ databases">
        <title>Neisseria leonii sp. nov.</title>
        <authorList>
            <person name="Boutroux M."/>
            <person name="Favre-Rochex S."/>
            <person name="Gorgette O."/>
            <person name="Touak G."/>
            <person name="Muhle E."/>
            <person name="Chesneau O."/>
            <person name="Clermont D."/>
            <person name="Rahi P."/>
        </authorList>
    </citation>
    <scope>NUCLEOTIDE SEQUENCE</scope>
    <source>
        <strain evidence="11">51.81</strain>
    </source>
</reference>
<evidence type="ECO:0000256" key="6">
    <source>
        <dbReference type="ARBA" id="ARBA00039101"/>
    </source>
</evidence>
<evidence type="ECO:0000313" key="10">
    <source>
        <dbReference type="EMBL" id="MDD9328575.1"/>
    </source>
</evidence>
<evidence type="ECO:0000256" key="7">
    <source>
        <dbReference type="ARBA" id="ARBA00039751"/>
    </source>
</evidence>
<comment type="similarity">
    <text evidence="2">Belongs to the DAMOX/DASOX family.</text>
</comment>
<dbReference type="EMBL" id="CP146598">
    <property type="protein sequence ID" value="WWY03969.1"/>
    <property type="molecule type" value="Genomic_DNA"/>
</dbReference>
<keyword evidence="5" id="KW-0560">Oxidoreductase</keyword>
<dbReference type="GO" id="GO:0046416">
    <property type="term" value="P:D-amino acid metabolic process"/>
    <property type="evidence" value="ECO:0007669"/>
    <property type="project" value="InterPro"/>
</dbReference>
<dbReference type="Pfam" id="PF01266">
    <property type="entry name" value="DAO"/>
    <property type="match status" value="1"/>
</dbReference>
<name>A0A9X4E4G0_9NEIS</name>
<dbReference type="PANTHER" id="PTHR11530:SF11">
    <property type="entry name" value="D-ASPARTATE OXIDASE"/>
    <property type="match status" value="1"/>
</dbReference>
<accession>A0A9X4E4G0</accession>
<proteinExistence type="inferred from homology"/>
<dbReference type="GO" id="GO:0071949">
    <property type="term" value="F:FAD binding"/>
    <property type="evidence" value="ECO:0007669"/>
    <property type="project" value="InterPro"/>
</dbReference>
<dbReference type="InterPro" id="IPR023209">
    <property type="entry name" value="DAO"/>
</dbReference>
<dbReference type="PANTHER" id="PTHR11530">
    <property type="entry name" value="D-AMINO ACID OXIDASE"/>
    <property type="match status" value="1"/>
</dbReference>
<evidence type="ECO:0000256" key="3">
    <source>
        <dbReference type="ARBA" id="ARBA00022630"/>
    </source>
</evidence>
<evidence type="ECO:0000256" key="4">
    <source>
        <dbReference type="ARBA" id="ARBA00022827"/>
    </source>
</evidence>
<dbReference type="GO" id="GO:0003884">
    <property type="term" value="F:D-amino-acid oxidase activity"/>
    <property type="evidence" value="ECO:0007669"/>
    <property type="project" value="UniProtKB-EC"/>
</dbReference>
<evidence type="ECO:0000256" key="8">
    <source>
        <dbReference type="ARBA" id="ARBA00049547"/>
    </source>
</evidence>